<dbReference type="InterPro" id="IPR058504">
    <property type="entry name" value="DUF8191"/>
</dbReference>
<dbReference type="InterPro" id="IPR001841">
    <property type="entry name" value="Znf_RING"/>
</dbReference>
<sequence length="521" mass="59175">MPKGSATHLPRSSVASIEELSDPGQRIKTSSSSSHVSRSTHTRATSFHVLPNATPSSSQTKSHNKKEKGKDRVASHHSSRSSKYLSSEDNEAAGFYGPIAAAEFERMKKEIEDLKSTVHDQKKTIKKQNKRMEEMRVEVTAIKAARKEQETQLQVLSSKTTKHDELMSSLETTFQCQICMDLLTKPFALSPCGHVLCVSCLQDWFHKAPPSTDDMDMDPEDAEDPEYLLYRQKSCPCCRAIITRRPAPVFLIKNAVEAVKKVRASADTAVQRSESPLIGEEDPWEGLFPEEGGNQDEEDEEYLIRRYYADGLYIDSDSDGLESIMMTVDSGSESGEDGGRGYDDDEHGYQDAEDASDAESLEDPLFVKPSWEPEPPVDLYEREELSHLSDEDATMLRRGCTMWLIRTCHMEYSDTDGFVAYLWALNDNQQSYETVFSRTSAERNKRNLHRLYLGWILQMPFNEGLDEQGGKEFLIETLESYKTQPWKFHLDERPRGKMDLHVLVRADAPGYETPDSESYEW</sequence>
<keyword evidence="3" id="KW-0862">Zinc</keyword>
<keyword evidence="1" id="KW-0479">Metal-binding</keyword>
<evidence type="ECO:0000313" key="9">
    <source>
        <dbReference type="Proteomes" id="UP001437256"/>
    </source>
</evidence>
<feature type="domain" description="RING-type" evidence="7">
    <location>
        <begin position="176"/>
        <end position="239"/>
    </location>
</feature>
<dbReference type="Proteomes" id="UP001437256">
    <property type="component" value="Unassembled WGS sequence"/>
</dbReference>
<evidence type="ECO:0000256" key="3">
    <source>
        <dbReference type="ARBA" id="ARBA00022833"/>
    </source>
</evidence>
<gene>
    <name evidence="8" type="ORF">AAF712_002439</name>
</gene>
<dbReference type="Pfam" id="PF26609">
    <property type="entry name" value="DUF8191"/>
    <property type="match status" value="1"/>
</dbReference>
<feature type="compositionally biased region" description="Basic and acidic residues" evidence="6">
    <location>
        <begin position="337"/>
        <end position="350"/>
    </location>
</feature>
<evidence type="ECO:0000259" key="7">
    <source>
        <dbReference type="PROSITE" id="PS50089"/>
    </source>
</evidence>
<dbReference type="PROSITE" id="PS50089">
    <property type="entry name" value="ZF_RING_2"/>
    <property type="match status" value="1"/>
</dbReference>
<dbReference type="SMART" id="SM00184">
    <property type="entry name" value="RING"/>
    <property type="match status" value="1"/>
</dbReference>
<accession>A0ABR3AAJ2</accession>
<dbReference type="PROSITE" id="PS00518">
    <property type="entry name" value="ZF_RING_1"/>
    <property type="match status" value="1"/>
</dbReference>
<dbReference type="Gene3D" id="3.30.40.10">
    <property type="entry name" value="Zinc/RING finger domain, C3HC4 (zinc finger)"/>
    <property type="match status" value="1"/>
</dbReference>
<dbReference type="InterPro" id="IPR017907">
    <property type="entry name" value="Znf_RING_CS"/>
</dbReference>
<keyword evidence="9" id="KW-1185">Reference proteome</keyword>
<dbReference type="Pfam" id="PF13923">
    <property type="entry name" value="zf-C3HC4_2"/>
    <property type="match status" value="1"/>
</dbReference>
<evidence type="ECO:0000256" key="1">
    <source>
        <dbReference type="ARBA" id="ARBA00022723"/>
    </source>
</evidence>
<feature type="compositionally biased region" description="Low complexity" evidence="6">
    <location>
        <begin position="29"/>
        <end position="46"/>
    </location>
</feature>
<dbReference type="InterPro" id="IPR013083">
    <property type="entry name" value="Znf_RING/FYVE/PHD"/>
</dbReference>
<evidence type="ECO:0000256" key="6">
    <source>
        <dbReference type="SAM" id="MobiDB-lite"/>
    </source>
</evidence>
<evidence type="ECO:0000256" key="4">
    <source>
        <dbReference type="PROSITE-ProRule" id="PRU00175"/>
    </source>
</evidence>
<feature type="region of interest" description="Disordered" evidence="6">
    <location>
        <begin position="1"/>
        <end position="88"/>
    </location>
</feature>
<reference evidence="8 9" key="1">
    <citation type="submission" date="2024-05" db="EMBL/GenBank/DDBJ databases">
        <title>A draft genome resource for the thread blight pathogen Marasmius tenuissimus strain MS-2.</title>
        <authorList>
            <person name="Yulfo-Soto G.E."/>
            <person name="Baruah I.K."/>
            <person name="Amoako-Attah I."/>
            <person name="Bukari Y."/>
            <person name="Meinhardt L.W."/>
            <person name="Bailey B.A."/>
            <person name="Cohen S.P."/>
        </authorList>
    </citation>
    <scope>NUCLEOTIDE SEQUENCE [LARGE SCALE GENOMIC DNA]</scope>
    <source>
        <strain evidence="8 9">MS-2</strain>
    </source>
</reference>
<evidence type="ECO:0000313" key="8">
    <source>
        <dbReference type="EMBL" id="KAL0070598.1"/>
    </source>
</evidence>
<dbReference type="PANTHER" id="PTHR15315:SF26">
    <property type="entry name" value="E3 UBIQUITIN-PROTEIN LIGASE NRDP1"/>
    <property type="match status" value="1"/>
</dbReference>
<dbReference type="PANTHER" id="PTHR15315">
    <property type="entry name" value="RING FINGER PROTEIN 41, 151"/>
    <property type="match status" value="1"/>
</dbReference>
<evidence type="ECO:0000256" key="5">
    <source>
        <dbReference type="SAM" id="Coils"/>
    </source>
</evidence>
<dbReference type="SUPFAM" id="SSF57850">
    <property type="entry name" value="RING/U-box"/>
    <property type="match status" value="1"/>
</dbReference>
<organism evidence="8 9">
    <name type="scientific">Marasmius tenuissimus</name>
    <dbReference type="NCBI Taxonomy" id="585030"/>
    <lineage>
        <taxon>Eukaryota</taxon>
        <taxon>Fungi</taxon>
        <taxon>Dikarya</taxon>
        <taxon>Basidiomycota</taxon>
        <taxon>Agaricomycotina</taxon>
        <taxon>Agaricomycetes</taxon>
        <taxon>Agaricomycetidae</taxon>
        <taxon>Agaricales</taxon>
        <taxon>Marasmiineae</taxon>
        <taxon>Marasmiaceae</taxon>
        <taxon>Marasmius</taxon>
    </lineage>
</organism>
<feature type="compositionally biased region" description="Acidic residues" evidence="6">
    <location>
        <begin position="351"/>
        <end position="361"/>
    </location>
</feature>
<protein>
    <recommendedName>
        <fullName evidence="7">RING-type domain-containing protein</fullName>
    </recommendedName>
</protein>
<comment type="caution">
    <text evidence="8">The sequence shown here is derived from an EMBL/GenBank/DDBJ whole genome shotgun (WGS) entry which is preliminary data.</text>
</comment>
<name>A0ABR3AAJ2_9AGAR</name>
<feature type="region of interest" description="Disordered" evidence="6">
    <location>
        <begin position="271"/>
        <end position="297"/>
    </location>
</feature>
<keyword evidence="2 4" id="KW-0863">Zinc-finger</keyword>
<evidence type="ECO:0000256" key="2">
    <source>
        <dbReference type="ARBA" id="ARBA00022771"/>
    </source>
</evidence>
<feature type="coiled-coil region" evidence="5">
    <location>
        <begin position="104"/>
        <end position="152"/>
    </location>
</feature>
<keyword evidence="5" id="KW-0175">Coiled coil</keyword>
<proteinExistence type="predicted"/>
<dbReference type="EMBL" id="JBBXMP010000006">
    <property type="protein sequence ID" value="KAL0070598.1"/>
    <property type="molecule type" value="Genomic_DNA"/>
</dbReference>
<feature type="region of interest" description="Disordered" evidence="6">
    <location>
        <begin position="328"/>
        <end position="361"/>
    </location>
</feature>